<dbReference type="Proteomes" id="UP000002171">
    <property type="component" value="Unassembled WGS sequence"/>
</dbReference>
<dbReference type="EMBL" id="AAOW01000012">
    <property type="protein sequence ID" value="EAR60939.1"/>
    <property type="molecule type" value="Genomic_DNA"/>
</dbReference>
<protein>
    <submittedName>
        <fullName evidence="1">Uncharacterized protein</fullName>
    </submittedName>
</protein>
<organism evidence="1 2">
    <name type="scientific">Neptuniibacter caesariensis</name>
    <dbReference type="NCBI Taxonomy" id="207954"/>
    <lineage>
        <taxon>Bacteria</taxon>
        <taxon>Pseudomonadati</taxon>
        <taxon>Pseudomonadota</taxon>
        <taxon>Gammaproteobacteria</taxon>
        <taxon>Oceanospirillales</taxon>
        <taxon>Oceanospirillaceae</taxon>
        <taxon>Neptuniibacter</taxon>
    </lineage>
</organism>
<name>A0A7U8C5Y9_NEPCE</name>
<proteinExistence type="predicted"/>
<accession>A0A7U8C5Y9</accession>
<evidence type="ECO:0000313" key="1">
    <source>
        <dbReference type="EMBL" id="EAR60939.1"/>
    </source>
</evidence>
<keyword evidence="2" id="KW-1185">Reference proteome</keyword>
<comment type="caution">
    <text evidence="1">The sequence shown here is derived from an EMBL/GenBank/DDBJ whole genome shotgun (WGS) entry which is preliminary data.</text>
</comment>
<gene>
    <name evidence="1" type="ORF">MED92_02031</name>
</gene>
<reference evidence="1 2" key="1">
    <citation type="submission" date="2006-02" db="EMBL/GenBank/DDBJ databases">
        <authorList>
            <person name="Pinhassi J."/>
            <person name="Pedros-Alio C."/>
            <person name="Ferriera S."/>
            <person name="Johnson J."/>
            <person name="Kravitz S."/>
            <person name="Halpern A."/>
            <person name="Remington K."/>
            <person name="Beeson K."/>
            <person name="Tran B."/>
            <person name="Rogers Y.-H."/>
            <person name="Friedman R."/>
            <person name="Venter J.C."/>
        </authorList>
    </citation>
    <scope>NUCLEOTIDE SEQUENCE [LARGE SCALE GENOMIC DNA]</scope>
    <source>
        <strain evidence="1 2">MED92</strain>
    </source>
</reference>
<dbReference type="OrthoDB" id="5523793at2"/>
<dbReference type="AlphaFoldDB" id="A0A7U8C5Y9"/>
<evidence type="ECO:0000313" key="2">
    <source>
        <dbReference type="Proteomes" id="UP000002171"/>
    </source>
</evidence>
<dbReference type="RefSeq" id="WP_007022425.1">
    <property type="nucleotide sequence ID" value="NZ_CH724127.1"/>
</dbReference>
<sequence>MAVRSIWSKLRLFILVLLLLVVSLNTYLSKVRTTDWNDTLWIVIYPINADERADTQVYLDVLQPEHFEEIEHFFVREAERYGVVDVKPVEVKLAPPVVAQPPKPPRNPSILDSVIWSLSLRYWGWKNDSWEGVDPDIKIYLRLFSPKNRQVLEHSLGLQKGMIGVVNGFASIDYQAQNNFVTVHEILHTLGASDKYRLETNQPIWPEGYADPHQAPLLPQYRAEVMGGRVPQTTSFSLIPNSLEQVVVGPETAAEINWIQLP</sequence>